<evidence type="ECO:0000256" key="7">
    <source>
        <dbReference type="SAM" id="Phobius"/>
    </source>
</evidence>
<dbReference type="InterPro" id="IPR011701">
    <property type="entry name" value="MFS"/>
</dbReference>
<dbReference type="SUPFAM" id="SSF103473">
    <property type="entry name" value="MFS general substrate transporter"/>
    <property type="match status" value="1"/>
</dbReference>
<keyword evidence="4 7" id="KW-0812">Transmembrane</keyword>
<reference evidence="9 10" key="1">
    <citation type="submission" date="2017-05" db="EMBL/GenBank/DDBJ databases">
        <title>Virgibacillus sp. AK90 isolated from a saltern of Kakinada, India.</title>
        <authorList>
            <person name="Gupta V."/>
            <person name="Sidhu C."/>
            <person name="Korpole S."/>
            <person name="Pinnaka A.K."/>
        </authorList>
    </citation>
    <scope>NUCLEOTIDE SEQUENCE [LARGE SCALE GENOMIC DNA]</scope>
    <source>
        <strain evidence="9 10">AK90</strain>
    </source>
</reference>
<dbReference type="GO" id="GO:0005886">
    <property type="term" value="C:plasma membrane"/>
    <property type="evidence" value="ECO:0007669"/>
    <property type="project" value="UniProtKB-SubCell"/>
</dbReference>
<dbReference type="RefSeq" id="WP_116279619.1">
    <property type="nucleotide sequence ID" value="NZ_NFZX01000076.1"/>
</dbReference>
<dbReference type="InterPro" id="IPR020846">
    <property type="entry name" value="MFS_dom"/>
</dbReference>
<name>A0A3E0WH11_9BACI</name>
<dbReference type="PANTHER" id="PTHR23514:SF3">
    <property type="entry name" value="BYPASS OF STOP CODON PROTEIN 6"/>
    <property type="match status" value="1"/>
</dbReference>
<feature type="transmembrane region" description="Helical" evidence="7">
    <location>
        <begin position="7"/>
        <end position="27"/>
    </location>
</feature>
<comment type="similarity">
    <text evidence="2">Belongs to the major facilitator superfamily.</text>
</comment>
<proteinExistence type="inferred from homology"/>
<dbReference type="InterPro" id="IPR051788">
    <property type="entry name" value="MFS_Transporter"/>
</dbReference>
<dbReference type="InterPro" id="IPR036259">
    <property type="entry name" value="MFS_trans_sf"/>
</dbReference>
<feature type="transmembrane region" description="Helical" evidence="7">
    <location>
        <begin position="241"/>
        <end position="261"/>
    </location>
</feature>
<evidence type="ECO:0000259" key="8">
    <source>
        <dbReference type="PROSITE" id="PS50850"/>
    </source>
</evidence>
<evidence type="ECO:0000256" key="5">
    <source>
        <dbReference type="ARBA" id="ARBA00022989"/>
    </source>
</evidence>
<dbReference type="EMBL" id="NFZX01000076">
    <property type="protein sequence ID" value="RFA32184.1"/>
    <property type="molecule type" value="Genomic_DNA"/>
</dbReference>
<keyword evidence="3" id="KW-0813">Transport</keyword>
<dbReference type="GO" id="GO:0022857">
    <property type="term" value="F:transmembrane transporter activity"/>
    <property type="evidence" value="ECO:0007669"/>
    <property type="project" value="InterPro"/>
</dbReference>
<dbReference type="PROSITE" id="PS50850">
    <property type="entry name" value="MFS"/>
    <property type="match status" value="1"/>
</dbReference>
<dbReference type="Gene3D" id="1.20.1250.20">
    <property type="entry name" value="MFS general substrate transporter like domains"/>
    <property type="match status" value="1"/>
</dbReference>
<dbReference type="Proteomes" id="UP000256488">
    <property type="component" value="Unassembled WGS sequence"/>
</dbReference>
<keyword evidence="5 7" id="KW-1133">Transmembrane helix</keyword>
<feature type="transmembrane region" description="Helical" evidence="7">
    <location>
        <begin position="131"/>
        <end position="152"/>
    </location>
</feature>
<feature type="transmembrane region" description="Helical" evidence="7">
    <location>
        <begin position="93"/>
        <end position="119"/>
    </location>
</feature>
<gene>
    <name evidence="9" type="ORF">CAI16_18840</name>
</gene>
<accession>A0A3E0WH11</accession>
<evidence type="ECO:0000256" key="3">
    <source>
        <dbReference type="ARBA" id="ARBA00022448"/>
    </source>
</evidence>
<keyword evidence="6 7" id="KW-0472">Membrane</keyword>
<evidence type="ECO:0000256" key="6">
    <source>
        <dbReference type="ARBA" id="ARBA00023136"/>
    </source>
</evidence>
<evidence type="ECO:0000256" key="1">
    <source>
        <dbReference type="ARBA" id="ARBA00004651"/>
    </source>
</evidence>
<feature type="transmembrane region" description="Helical" evidence="7">
    <location>
        <begin position="70"/>
        <end position="87"/>
    </location>
</feature>
<feature type="transmembrane region" description="Helical" evidence="7">
    <location>
        <begin position="158"/>
        <end position="176"/>
    </location>
</feature>
<dbReference type="Pfam" id="PF07690">
    <property type="entry name" value="MFS_1"/>
    <property type="match status" value="1"/>
</dbReference>
<dbReference type="PANTHER" id="PTHR23514">
    <property type="entry name" value="BYPASS OF STOP CODON PROTEIN 6"/>
    <property type="match status" value="1"/>
</dbReference>
<dbReference type="AlphaFoldDB" id="A0A3E0WH11"/>
<feature type="transmembrane region" description="Helical" evidence="7">
    <location>
        <begin position="206"/>
        <end position="229"/>
    </location>
</feature>
<feature type="transmembrane region" description="Helical" evidence="7">
    <location>
        <begin position="39"/>
        <end position="58"/>
    </location>
</feature>
<evidence type="ECO:0000256" key="4">
    <source>
        <dbReference type="ARBA" id="ARBA00022692"/>
    </source>
</evidence>
<comment type="caution">
    <text evidence="9">The sequence shown here is derived from an EMBL/GenBank/DDBJ whole genome shotgun (WGS) entry which is preliminary data.</text>
</comment>
<sequence>MRKLYWFGYLSYLLIGFSTVIFGSVLPTLLEEYQLKYEYGGLLIFFQFLGFLLGVSITPRLIKILKYRKTVACSLLILILVHLLISLKPGWIIVILLAAGNGFGFGTLQTSFSTLLLELVPKKRAVIMSNLEVYFGIGALTMPLLSALLLNINFWNGAFLYTLGLAVLLFFIWLNIKNININETVFNEKSNRTRNTFKLSSQNLKLTILFIIFIFLYVGIETSIINFWPTLIVKSHNVSNAFGNVSVTLFWIAMLIGRLFFR</sequence>
<evidence type="ECO:0000313" key="9">
    <source>
        <dbReference type="EMBL" id="RFA32184.1"/>
    </source>
</evidence>
<evidence type="ECO:0000313" key="10">
    <source>
        <dbReference type="Proteomes" id="UP000256488"/>
    </source>
</evidence>
<comment type="subcellular location">
    <subcellularLocation>
        <location evidence="1">Cell membrane</location>
        <topology evidence="1">Multi-pass membrane protein</topology>
    </subcellularLocation>
</comment>
<organism evidence="9 10">
    <name type="scientific">Virgibacillus dokdonensis</name>
    <dbReference type="NCBI Taxonomy" id="302167"/>
    <lineage>
        <taxon>Bacteria</taxon>
        <taxon>Bacillati</taxon>
        <taxon>Bacillota</taxon>
        <taxon>Bacilli</taxon>
        <taxon>Bacillales</taxon>
        <taxon>Bacillaceae</taxon>
        <taxon>Virgibacillus</taxon>
    </lineage>
</organism>
<protein>
    <recommendedName>
        <fullName evidence="8">Major facilitator superfamily (MFS) profile domain-containing protein</fullName>
    </recommendedName>
</protein>
<evidence type="ECO:0000256" key="2">
    <source>
        <dbReference type="ARBA" id="ARBA00008335"/>
    </source>
</evidence>
<feature type="domain" description="Major facilitator superfamily (MFS) profile" evidence="8">
    <location>
        <begin position="4"/>
        <end position="262"/>
    </location>
</feature>